<dbReference type="STRING" id="144197.ENSSPAP00000000042"/>
<comment type="subcellular location">
    <subcellularLocation>
        <location evidence="1">Membrane</location>
        <topology evidence="1">Multi-pass membrane protein</topology>
    </subcellularLocation>
</comment>
<protein>
    <submittedName>
        <fullName evidence="6">Solute carrier family 66 member 3</fullName>
    </submittedName>
</protein>
<feature type="transmembrane region" description="Helical" evidence="5">
    <location>
        <begin position="42"/>
        <end position="60"/>
    </location>
</feature>
<dbReference type="SMART" id="SM00679">
    <property type="entry name" value="CTNS"/>
    <property type="match status" value="1"/>
</dbReference>
<sequence length="208" mass="23528">MQSDTLLHICNFSTLFVCMVLKFPQIFVLIRAKSTTGVSLNSLLLELLGFIVFVTYQMYYDYPPPTYLEYPILIAQDVILLLLILHYNGSLRQSLIYTLVFVGGWRLLTVDKWIIDLAMSLCTFISAASKFAQLQCLWRSKDAGQVSALSWGLATYTCMGECKPSSPRCFAAVPLFFLKILTLAVCFPAAMFHFPTLYPLEIPYSNTL</sequence>
<feature type="transmembrane region" description="Helical" evidence="5">
    <location>
        <begin position="6"/>
        <end position="30"/>
    </location>
</feature>
<feature type="transmembrane region" description="Helical" evidence="5">
    <location>
        <begin position="169"/>
        <end position="194"/>
    </location>
</feature>
<dbReference type="AlphaFoldDB" id="A0A3B4ZEP8"/>
<organism evidence="6">
    <name type="scientific">Stegastes partitus</name>
    <name type="common">bicolor damselfish</name>
    <dbReference type="NCBI Taxonomy" id="144197"/>
    <lineage>
        <taxon>Eukaryota</taxon>
        <taxon>Metazoa</taxon>
        <taxon>Chordata</taxon>
        <taxon>Craniata</taxon>
        <taxon>Vertebrata</taxon>
        <taxon>Euteleostomi</taxon>
        <taxon>Actinopterygii</taxon>
        <taxon>Neopterygii</taxon>
        <taxon>Teleostei</taxon>
        <taxon>Neoteleostei</taxon>
        <taxon>Acanthomorphata</taxon>
        <taxon>Ovalentaria</taxon>
        <taxon>Pomacentridae</taxon>
        <taxon>Stegastes</taxon>
    </lineage>
</organism>
<accession>A0A3B4ZEP8</accession>
<dbReference type="GO" id="GO:0016020">
    <property type="term" value="C:membrane"/>
    <property type="evidence" value="ECO:0007669"/>
    <property type="project" value="UniProtKB-SubCell"/>
</dbReference>
<keyword evidence="4 5" id="KW-0472">Membrane</keyword>
<dbReference type="Gene3D" id="1.20.1280.290">
    <property type="match status" value="1"/>
</dbReference>
<dbReference type="Ensembl" id="ENSSPAT00000000042.1">
    <property type="protein sequence ID" value="ENSSPAP00000000042.1"/>
    <property type="gene ID" value="ENSSPAG00000000045.1"/>
</dbReference>
<name>A0A3B4ZEP8_9TELE</name>
<dbReference type="PANTHER" id="PTHR12226:SF3">
    <property type="entry name" value="SOLUTE CARRIER FAMILY 66 MEMBER 3"/>
    <property type="match status" value="1"/>
</dbReference>
<evidence type="ECO:0000256" key="2">
    <source>
        <dbReference type="ARBA" id="ARBA00022692"/>
    </source>
</evidence>
<feature type="transmembrane region" description="Helical" evidence="5">
    <location>
        <begin position="66"/>
        <end position="85"/>
    </location>
</feature>
<dbReference type="Pfam" id="PF04193">
    <property type="entry name" value="PQ-loop"/>
    <property type="match status" value="1"/>
</dbReference>
<proteinExistence type="predicted"/>
<evidence type="ECO:0000256" key="4">
    <source>
        <dbReference type="ARBA" id="ARBA00023136"/>
    </source>
</evidence>
<evidence type="ECO:0000256" key="3">
    <source>
        <dbReference type="ARBA" id="ARBA00022989"/>
    </source>
</evidence>
<evidence type="ECO:0000256" key="5">
    <source>
        <dbReference type="SAM" id="Phobius"/>
    </source>
</evidence>
<dbReference type="InterPro" id="IPR006603">
    <property type="entry name" value="PQ-loop_rpt"/>
</dbReference>
<reference evidence="6" key="1">
    <citation type="submission" date="2023-09" db="UniProtKB">
        <authorList>
            <consortium name="Ensembl"/>
        </authorList>
    </citation>
    <scope>IDENTIFICATION</scope>
</reference>
<evidence type="ECO:0000256" key="1">
    <source>
        <dbReference type="ARBA" id="ARBA00004141"/>
    </source>
</evidence>
<keyword evidence="2 5" id="KW-0812">Transmembrane</keyword>
<evidence type="ECO:0000313" key="6">
    <source>
        <dbReference type="Ensembl" id="ENSSPAP00000000042.1"/>
    </source>
</evidence>
<dbReference type="GeneTree" id="ENSGT00940000153916"/>
<keyword evidence="3 5" id="KW-1133">Transmembrane helix</keyword>
<dbReference type="InterPro" id="IPR016817">
    <property type="entry name" value="MannP-dilichol_defect-1"/>
</dbReference>
<dbReference type="PANTHER" id="PTHR12226">
    <property type="entry name" value="MANNOSE-P-DOLICHOL UTILIZATION DEFECT 1 LEC35 -RELATED"/>
    <property type="match status" value="1"/>
</dbReference>